<dbReference type="OrthoDB" id="9824965at2"/>
<proteinExistence type="predicted"/>
<dbReference type="AlphaFoldDB" id="J0PAW6"/>
<dbReference type="HOGENOM" id="CLU_1884320_0_0_10"/>
<reference evidence="2" key="1">
    <citation type="journal article" date="2012" name="Stand. Genomic Sci.">
        <title>Permanent draft genome sequence of the gliding predator Saprospira grandis strain Sa g1 (= HR1).</title>
        <authorList>
            <person name="Mavromatis K."/>
            <person name="Chertkov O."/>
            <person name="Lapidus A."/>
            <person name="Nolan M."/>
            <person name="Lucas S."/>
            <person name="Tice H."/>
            <person name="Del Rio T.G."/>
            <person name="Cheng J.F."/>
            <person name="Han C."/>
            <person name="Tapia R."/>
            <person name="Bruce D."/>
            <person name="Goodwin L.A."/>
            <person name="Pitluck S."/>
            <person name="Huntemann M."/>
            <person name="Liolios K."/>
            <person name="Pagani I."/>
            <person name="Ivanova N."/>
            <person name="Mikhailova N."/>
            <person name="Pati A."/>
            <person name="Chen A."/>
            <person name="Palaniappan K."/>
            <person name="Land M."/>
            <person name="Brambilla E.M."/>
            <person name="Rohde M."/>
            <person name="Spring S."/>
            <person name="Goker M."/>
            <person name="Detter J.C."/>
            <person name="Bristow J."/>
            <person name="Eisen J.A."/>
            <person name="Markowitz V."/>
            <person name="Hugenholtz P."/>
            <person name="Kyrpides N.C."/>
            <person name="Klenk H.P."/>
            <person name="Woyke T."/>
        </authorList>
    </citation>
    <scope>NUCLEOTIDE SEQUENCE [LARGE SCALE GENOMIC DNA]</scope>
    <source>
        <strain evidence="2">DSM 2844</strain>
    </source>
</reference>
<dbReference type="RefSeq" id="WP_002660659.1">
    <property type="nucleotide sequence ID" value="NZ_JH719942.1"/>
</dbReference>
<accession>J0PAW6</accession>
<sequence length="135" mass="15358">MAELRSTHLHENGKKVWRLQALSTEVYDVDKGGMVTTDLVDFNDSNFTSRFGGYVPVQITFYDSRNFEVLYHTADGPIEGNGRWTKNADHIILQQNTGDEIELPKAVLAAKDQFHSEYAYLGGNMDIKQLKYRAI</sequence>
<organism evidence="1 2">
    <name type="scientific">Saprospira grandis DSM 2844</name>
    <dbReference type="NCBI Taxonomy" id="694433"/>
    <lineage>
        <taxon>Bacteria</taxon>
        <taxon>Pseudomonadati</taxon>
        <taxon>Bacteroidota</taxon>
        <taxon>Saprospiria</taxon>
        <taxon>Saprospirales</taxon>
        <taxon>Saprospiraceae</taxon>
        <taxon>Saprospira</taxon>
    </lineage>
</organism>
<name>J0PAW6_9BACT</name>
<evidence type="ECO:0000313" key="1">
    <source>
        <dbReference type="EMBL" id="EJF54787.1"/>
    </source>
</evidence>
<dbReference type="EMBL" id="JH719942">
    <property type="protein sequence ID" value="EJF54787.1"/>
    <property type="molecule type" value="Genomic_DNA"/>
</dbReference>
<gene>
    <name evidence="1" type="ORF">SapgrDRAFT_3140</name>
</gene>
<evidence type="ECO:0000313" key="2">
    <source>
        <dbReference type="Proteomes" id="UP000005113"/>
    </source>
</evidence>
<dbReference type="Proteomes" id="UP000005113">
    <property type="component" value="Unassembled WGS sequence"/>
</dbReference>
<protein>
    <submittedName>
        <fullName evidence="1">Uncharacterized protein</fullName>
    </submittedName>
</protein>